<dbReference type="EMBL" id="FIZP01000001">
    <property type="protein sequence ID" value="CZE46393.1"/>
    <property type="molecule type" value="Genomic_DNA"/>
</dbReference>
<protein>
    <recommendedName>
        <fullName evidence="3">Fic family protein</fullName>
    </recommendedName>
</protein>
<evidence type="ECO:0008006" key="3">
    <source>
        <dbReference type="Google" id="ProtNLM"/>
    </source>
</evidence>
<sequence length="215" mass="25325">MSIYENLLNERKNGVQNGLYHYIQIIFSYNSNKINGNKLSQVQTSQIYENNSFGINSAQIIKVNDILDIKSHFLAFDFILDNVDILDTKFIKEVYKKLRYFDDEICSCQESTKDLLNELVFEYNAKKNINLNDIIEFYYKFQCIKPYFKDSGRLGRLLMFKECLRAGITPFIIDEENMTTYLQALADFECKKFELIDTCMILQEEFAKVAEKFQS</sequence>
<dbReference type="OrthoDB" id="9813719at2"/>
<reference evidence="1 2" key="1">
    <citation type="submission" date="2016-02" db="EMBL/GenBank/DDBJ databases">
        <authorList>
            <consortium name="Pathogen Informatics"/>
        </authorList>
    </citation>
    <scope>NUCLEOTIDE SEQUENCE [LARGE SCALE GENOMIC DNA]</scope>
    <source>
        <strain evidence="1 2">RC20</strain>
    </source>
</reference>
<evidence type="ECO:0000313" key="2">
    <source>
        <dbReference type="Proteomes" id="UP000069632"/>
    </source>
</evidence>
<dbReference type="Gene3D" id="1.10.3290.10">
    <property type="entry name" value="Fido-like domain"/>
    <property type="match status" value="2"/>
</dbReference>
<name>A0A128EDW1_9BACT</name>
<dbReference type="AlphaFoldDB" id="A0A128EDW1"/>
<dbReference type="SUPFAM" id="SSF140931">
    <property type="entry name" value="Fic-like"/>
    <property type="match status" value="1"/>
</dbReference>
<dbReference type="RefSeq" id="WP_075539961.1">
    <property type="nucleotide sequence ID" value="NZ_CP053844.1"/>
</dbReference>
<keyword evidence="2" id="KW-1185">Reference proteome</keyword>
<proteinExistence type="predicted"/>
<evidence type="ECO:0000313" key="1">
    <source>
        <dbReference type="EMBL" id="CZE46393.1"/>
    </source>
</evidence>
<accession>A0A128EDW1</accession>
<organism evidence="1 2">
    <name type="scientific">Campylobacter geochelonis</name>
    <dbReference type="NCBI Taxonomy" id="1780362"/>
    <lineage>
        <taxon>Bacteria</taxon>
        <taxon>Pseudomonadati</taxon>
        <taxon>Campylobacterota</taxon>
        <taxon>Epsilonproteobacteria</taxon>
        <taxon>Campylobacterales</taxon>
        <taxon>Campylobacteraceae</taxon>
        <taxon>Campylobacter</taxon>
    </lineage>
</organism>
<gene>
    <name evidence="1" type="ORF">ERS672216_00345</name>
</gene>
<dbReference type="Proteomes" id="UP000069632">
    <property type="component" value="Unassembled WGS sequence"/>
</dbReference>
<dbReference type="InterPro" id="IPR036597">
    <property type="entry name" value="Fido-like_dom_sf"/>
</dbReference>